<reference evidence="2" key="1">
    <citation type="submission" date="2021-11" db="EMBL/GenBank/DDBJ databases">
        <authorList>
            <person name="Schell T."/>
        </authorList>
    </citation>
    <scope>NUCLEOTIDE SEQUENCE</scope>
    <source>
        <strain evidence="2">M5</strain>
    </source>
</reference>
<protein>
    <submittedName>
        <fullName evidence="2">Uncharacterized protein</fullName>
    </submittedName>
</protein>
<keyword evidence="3" id="KW-1185">Reference proteome</keyword>
<gene>
    <name evidence="2" type="ORF">DGAL_LOCUS957</name>
</gene>
<accession>A0A8J2RAI5</accession>
<evidence type="ECO:0000256" key="1">
    <source>
        <dbReference type="SAM" id="MobiDB-lite"/>
    </source>
</evidence>
<dbReference type="AlphaFoldDB" id="A0A8J2RAI5"/>
<feature type="region of interest" description="Disordered" evidence="1">
    <location>
        <begin position="90"/>
        <end position="109"/>
    </location>
</feature>
<feature type="region of interest" description="Disordered" evidence="1">
    <location>
        <begin position="136"/>
        <end position="167"/>
    </location>
</feature>
<proteinExistence type="predicted"/>
<sequence>MEKPGVLCRCFKSKNRCVACKPGQSLDLDAALQELGALNGATDKQENTLKHRRKNESIICFEQSPPMWINSSTSVSTNNVVPAIPLRVDTEYNKDPPQQPPNSPVSPQLPYEHFRMREDPLPLRCEWDNRVGGRRISMKGRQRMLSGPDSSSSHQNNDRYSERMRDRSNWSRPYRIPRPKLLNMGHCSRIRTISALLHEESDVRLPPILDTSPVANTAEPRLRDMSDALRCMAIGDGLSKTIDNSECSINFPRSRSAENLERRVMDVAATTLDVVSEKIEKLHFSSFSACIHVATPGPLSLFRFLCGLRSNGRAEIQRRIRADLKNYFQGYERDFFFKCETLIIFAIDGRECRAFSLMVDVTGLAVGLLKTVLLTKPRERKRKRKEKKIESRNEQQLHLSGHRFRLDIATFL</sequence>
<organism evidence="2 3">
    <name type="scientific">Daphnia galeata</name>
    <dbReference type="NCBI Taxonomy" id="27404"/>
    <lineage>
        <taxon>Eukaryota</taxon>
        <taxon>Metazoa</taxon>
        <taxon>Ecdysozoa</taxon>
        <taxon>Arthropoda</taxon>
        <taxon>Crustacea</taxon>
        <taxon>Branchiopoda</taxon>
        <taxon>Diplostraca</taxon>
        <taxon>Cladocera</taxon>
        <taxon>Anomopoda</taxon>
        <taxon>Daphniidae</taxon>
        <taxon>Daphnia</taxon>
    </lineage>
</organism>
<comment type="caution">
    <text evidence="2">The sequence shown here is derived from an EMBL/GenBank/DDBJ whole genome shotgun (WGS) entry which is preliminary data.</text>
</comment>
<evidence type="ECO:0000313" key="3">
    <source>
        <dbReference type="Proteomes" id="UP000789390"/>
    </source>
</evidence>
<feature type="compositionally biased region" description="Basic and acidic residues" evidence="1">
    <location>
        <begin position="156"/>
        <end position="167"/>
    </location>
</feature>
<dbReference type="OrthoDB" id="6353515at2759"/>
<dbReference type="EMBL" id="CAKKLH010000009">
    <property type="protein sequence ID" value="CAH0098851.1"/>
    <property type="molecule type" value="Genomic_DNA"/>
</dbReference>
<evidence type="ECO:0000313" key="2">
    <source>
        <dbReference type="EMBL" id="CAH0098851.1"/>
    </source>
</evidence>
<name>A0A8J2RAI5_9CRUS</name>
<dbReference type="Proteomes" id="UP000789390">
    <property type="component" value="Unassembled WGS sequence"/>
</dbReference>